<feature type="signal peptide" evidence="1">
    <location>
        <begin position="1"/>
        <end position="19"/>
    </location>
</feature>
<keyword evidence="1" id="KW-0732">Signal</keyword>
<evidence type="ECO:0000313" key="2">
    <source>
        <dbReference type="EMBL" id="CUA82459.1"/>
    </source>
</evidence>
<accession>A0A0K6GV73</accession>
<gene>
    <name evidence="2" type="ORF">Ga0061064_0045</name>
</gene>
<dbReference type="Proteomes" id="UP000182598">
    <property type="component" value="Unassembled WGS sequence"/>
</dbReference>
<dbReference type="EMBL" id="CYHB01000001">
    <property type="protein sequence ID" value="CUA82459.1"/>
    <property type="molecule type" value="Genomic_DNA"/>
</dbReference>
<feature type="chain" id="PRO_5005503750" evidence="1">
    <location>
        <begin position="20"/>
        <end position="109"/>
    </location>
</feature>
<proteinExistence type="predicted"/>
<sequence length="109" mass="12214">MYRLIIALLLLAVTTMSFSQTISTEKACMHDPTEQVCDLADCEVSHSLTDNCCSDSMMRHCYSPSITVVYSEQSTVPPSEKLVFNASSFLDTNIKEKHSLVLFRPPIYS</sequence>
<evidence type="ECO:0000313" key="3">
    <source>
        <dbReference type="Proteomes" id="UP000182598"/>
    </source>
</evidence>
<organism evidence="2 3">
    <name type="scientific">Pseudidiomarina woesei</name>
    <dbReference type="NCBI Taxonomy" id="1381080"/>
    <lineage>
        <taxon>Bacteria</taxon>
        <taxon>Pseudomonadati</taxon>
        <taxon>Pseudomonadota</taxon>
        <taxon>Gammaproteobacteria</taxon>
        <taxon>Alteromonadales</taxon>
        <taxon>Idiomarinaceae</taxon>
        <taxon>Pseudidiomarina</taxon>
    </lineage>
</organism>
<protein>
    <submittedName>
        <fullName evidence="2">Uncharacterized protein</fullName>
    </submittedName>
</protein>
<keyword evidence="3" id="KW-1185">Reference proteome</keyword>
<evidence type="ECO:0000256" key="1">
    <source>
        <dbReference type="SAM" id="SignalP"/>
    </source>
</evidence>
<dbReference type="AlphaFoldDB" id="A0A0K6GV73"/>
<name>A0A0K6GV73_9GAMM</name>
<reference evidence="3" key="1">
    <citation type="submission" date="2015-08" db="EMBL/GenBank/DDBJ databases">
        <authorList>
            <person name="Varghese N."/>
        </authorList>
    </citation>
    <scope>NUCLEOTIDE SEQUENCE [LARGE SCALE GENOMIC DNA]</scope>
    <source>
        <strain evidence="3">DSM 27808</strain>
    </source>
</reference>